<evidence type="ECO:0000313" key="2">
    <source>
        <dbReference type="EMBL" id="CAA6816595.1"/>
    </source>
</evidence>
<name>A0A6S6TBW9_9BACT</name>
<protein>
    <recommendedName>
        <fullName evidence="3">Gll0911 protein</fullName>
    </recommendedName>
</protein>
<feature type="signal peptide" evidence="1">
    <location>
        <begin position="1"/>
        <end position="21"/>
    </location>
</feature>
<dbReference type="PANTHER" id="PTHR38589:SF1">
    <property type="entry name" value="BLR0621 PROTEIN"/>
    <property type="match status" value="1"/>
</dbReference>
<feature type="chain" id="PRO_5028035838" description="Gll0911 protein" evidence="1">
    <location>
        <begin position="22"/>
        <end position="237"/>
    </location>
</feature>
<sequence>MKNFRLLSLSLLFISTLQLSANIIIPQETSQLIVVTTDNWSTPEGILERYEKNATQWQKIGEPIQIVLGRNGLGWGKGLHTTPTNAPYIKKEGDGKAPAGLFSLGNGFGYSSTDFSMHFPYATYQTTDHCVDDSHSQWYNQIIDATITNKDYKSFEHMKLTNKLYKYGITVNHNPEKIAQAGSCIFIHIKNKKGTGTAGCTAMTENEIISILKWLEEAKKPLLLQLPKEEMAKIKLN</sequence>
<evidence type="ECO:0008006" key="3">
    <source>
        <dbReference type="Google" id="ProtNLM"/>
    </source>
</evidence>
<dbReference type="PANTHER" id="PTHR38589">
    <property type="entry name" value="BLR0621 PROTEIN"/>
    <property type="match status" value="1"/>
</dbReference>
<reference evidence="2" key="1">
    <citation type="submission" date="2020-01" db="EMBL/GenBank/DDBJ databases">
        <authorList>
            <person name="Meier V. D."/>
            <person name="Meier V D."/>
        </authorList>
    </citation>
    <scope>NUCLEOTIDE SEQUENCE</scope>
    <source>
        <strain evidence="2">HLG_WM_MAG_04</strain>
    </source>
</reference>
<gene>
    <name evidence="2" type="ORF">HELGO_WM7321</name>
</gene>
<dbReference type="AlphaFoldDB" id="A0A6S6TBW9"/>
<organism evidence="2">
    <name type="scientific">uncultured Sulfurovum sp</name>
    <dbReference type="NCBI Taxonomy" id="269237"/>
    <lineage>
        <taxon>Bacteria</taxon>
        <taxon>Pseudomonadati</taxon>
        <taxon>Campylobacterota</taxon>
        <taxon>Epsilonproteobacteria</taxon>
        <taxon>Campylobacterales</taxon>
        <taxon>Sulfurovaceae</taxon>
        <taxon>Sulfurovum</taxon>
        <taxon>environmental samples</taxon>
    </lineage>
</organism>
<proteinExistence type="predicted"/>
<keyword evidence="1" id="KW-0732">Signal</keyword>
<dbReference type="EMBL" id="CACVAX010000045">
    <property type="protein sequence ID" value="CAA6816595.1"/>
    <property type="molecule type" value="Genomic_DNA"/>
</dbReference>
<evidence type="ECO:0000256" key="1">
    <source>
        <dbReference type="SAM" id="SignalP"/>
    </source>
</evidence>
<accession>A0A6S6TBW9</accession>